<evidence type="ECO:0000313" key="7">
    <source>
        <dbReference type="EMBL" id="SFK52065.1"/>
    </source>
</evidence>
<keyword evidence="2 5" id="KW-0285">Flavoprotein</keyword>
<dbReference type="GO" id="GO:0016491">
    <property type="term" value="F:oxidoreductase activity"/>
    <property type="evidence" value="ECO:0007669"/>
    <property type="project" value="UniProtKB-UniRule"/>
</dbReference>
<dbReference type="Gene3D" id="3.40.109.10">
    <property type="entry name" value="NADH Oxidase"/>
    <property type="match status" value="1"/>
</dbReference>
<dbReference type="PIRSF" id="PIRSF005426">
    <property type="entry name" value="Frp"/>
    <property type="match status" value="1"/>
</dbReference>
<dbReference type="InterPro" id="IPR000415">
    <property type="entry name" value="Nitroreductase-like"/>
</dbReference>
<dbReference type="Pfam" id="PF00881">
    <property type="entry name" value="Nitroreductase"/>
    <property type="match status" value="1"/>
</dbReference>
<feature type="domain" description="Nitroreductase" evidence="6">
    <location>
        <begin position="36"/>
        <end position="190"/>
    </location>
</feature>
<dbReference type="InterPro" id="IPR016446">
    <property type="entry name" value="Flavin_OxRdtase_Frp"/>
</dbReference>
<dbReference type="AlphaFoldDB" id="A0A1I4A6V7"/>
<dbReference type="SUPFAM" id="SSF55469">
    <property type="entry name" value="FMN-dependent nitroreductase-like"/>
    <property type="match status" value="1"/>
</dbReference>
<dbReference type="RefSeq" id="WP_092959360.1">
    <property type="nucleotide sequence ID" value="NZ_FOSQ01000003.1"/>
</dbReference>
<organism evidence="7 8">
    <name type="scientific">Falsiroseomonas stagni DSM 19981</name>
    <dbReference type="NCBI Taxonomy" id="1123062"/>
    <lineage>
        <taxon>Bacteria</taxon>
        <taxon>Pseudomonadati</taxon>
        <taxon>Pseudomonadota</taxon>
        <taxon>Alphaproteobacteria</taxon>
        <taxon>Acetobacterales</taxon>
        <taxon>Roseomonadaceae</taxon>
        <taxon>Falsiroseomonas</taxon>
    </lineage>
</organism>
<evidence type="ECO:0000256" key="4">
    <source>
        <dbReference type="ARBA" id="ARBA00023002"/>
    </source>
</evidence>
<evidence type="ECO:0000313" key="8">
    <source>
        <dbReference type="Proteomes" id="UP000199473"/>
    </source>
</evidence>
<proteinExistence type="inferred from homology"/>
<evidence type="ECO:0000256" key="1">
    <source>
        <dbReference type="ARBA" id="ARBA00008366"/>
    </source>
</evidence>
<name>A0A1I4A6V7_9PROT</name>
<protein>
    <submittedName>
        <fullName evidence="7">Nitroreductase</fullName>
    </submittedName>
</protein>
<accession>A0A1I4A6V7</accession>
<dbReference type="InterPro" id="IPR029479">
    <property type="entry name" value="Nitroreductase"/>
</dbReference>
<dbReference type="OrthoDB" id="3181400at2"/>
<keyword evidence="8" id="KW-1185">Reference proteome</keyword>
<evidence type="ECO:0000256" key="2">
    <source>
        <dbReference type="ARBA" id="ARBA00022630"/>
    </source>
</evidence>
<reference evidence="7 8" key="1">
    <citation type="submission" date="2016-10" db="EMBL/GenBank/DDBJ databases">
        <authorList>
            <person name="de Groot N.N."/>
        </authorList>
    </citation>
    <scope>NUCLEOTIDE SEQUENCE [LARGE SCALE GENOMIC DNA]</scope>
    <source>
        <strain evidence="7 8">DSM 19981</strain>
    </source>
</reference>
<evidence type="ECO:0000259" key="6">
    <source>
        <dbReference type="Pfam" id="PF00881"/>
    </source>
</evidence>
<dbReference type="PANTHER" id="PTHR43425">
    <property type="entry name" value="OXYGEN-INSENSITIVE NADPH NITROREDUCTASE"/>
    <property type="match status" value="1"/>
</dbReference>
<dbReference type="STRING" id="1123062.SAMN02745775_103185"/>
<dbReference type="Proteomes" id="UP000199473">
    <property type="component" value="Unassembled WGS sequence"/>
</dbReference>
<evidence type="ECO:0000256" key="3">
    <source>
        <dbReference type="ARBA" id="ARBA00022643"/>
    </source>
</evidence>
<evidence type="ECO:0000256" key="5">
    <source>
        <dbReference type="PIRNR" id="PIRNR005426"/>
    </source>
</evidence>
<dbReference type="EMBL" id="FOSQ01000003">
    <property type="protein sequence ID" value="SFK52065.1"/>
    <property type="molecule type" value="Genomic_DNA"/>
</dbReference>
<dbReference type="PANTHER" id="PTHR43425:SF2">
    <property type="entry name" value="OXYGEN-INSENSITIVE NADPH NITROREDUCTASE"/>
    <property type="match status" value="1"/>
</dbReference>
<keyword evidence="4 5" id="KW-0560">Oxidoreductase</keyword>
<keyword evidence="3 5" id="KW-0288">FMN</keyword>
<keyword evidence="5" id="KW-0521">NADP</keyword>
<comment type="similarity">
    <text evidence="1 5">Belongs to the flavin oxidoreductase frp family.</text>
</comment>
<gene>
    <name evidence="7" type="ORF">SAMN02745775_103185</name>
</gene>
<sequence>MDQQPSPLPADFQSRYGGAAPAVEPPVNAVLEAMLGHRSVRAYLPDALAPGVLETLVAAAQSAPTSSNLQAWSVVAVEDPDRKGRLADLSNSQRFIRQAPLFLCWVADLSRLTRLGEAHQRKLEGLDYLESFMVALVDAALAAQNCVVAAESLGLGTVYVGALRHHPEKVAAELNLPPNAFAAFGLAVGHPDPAVPGAVKPRLPQSLVLHREQYGITDEGAAIAGYDKALGDFSQAVGMGKQDWTQRMISRVGTAAALSGRDRMKDALTALGFGLK</sequence>
<dbReference type="CDD" id="cd02146">
    <property type="entry name" value="NfsA-like"/>
    <property type="match status" value="1"/>
</dbReference>